<evidence type="ECO:0000313" key="1">
    <source>
        <dbReference type="EMBL" id="SUZ54599.1"/>
    </source>
</evidence>
<sequence>MQGCNNSTLTLYVPSSENSWNISKIRFIYRRLGFGISNEKAKPLLTKSPGELIEDIINSAKIMPLTPAPEWGFWNNDEINNSGNNQGYYKTVWQKQAFTNFLSDGFRERLTLFWSNHFVTEYYDYNRSQYLYQYHSRLQQYSLGNFKEFVSAIGLEPAMLMYLNGYSNKKKAPNENYARELYELFTLGEGNGYTSSDITETSRALTGYNKYSNGNGSAIIFNENTFDAGEKTIFGKTG</sequence>
<dbReference type="Pfam" id="PF08811">
    <property type="entry name" value="DUF1800"/>
    <property type="match status" value="1"/>
</dbReference>
<reference evidence="1" key="1">
    <citation type="submission" date="2018-05" db="EMBL/GenBank/DDBJ databases">
        <authorList>
            <person name="Lanie J.A."/>
            <person name="Ng W.-L."/>
            <person name="Kazmierczak K.M."/>
            <person name="Andrzejewski T.M."/>
            <person name="Davidsen T.M."/>
            <person name="Wayne K.J."/>
            <person name="Tettelin H."/>
            <person name="Glass J.I."/>
            <person name="Rusch D."/>
            <person name="Podicherti R."/>
            <person name="Tsui H.-C.T."/>
            <person name="Winkler M.E."/>
        </authorList>
    </citation>
    <scope>NUCLEOTIDE SEQUENCE</scope>
</reference>
<dbReference type="EMBL" id="UINC01000398">
    <property type="protein sequence ID" value="SUZ54599.1"/>
    <property type="molecule type" value="Genomic_DNA"/>
</dbReference>
<name>A0A381NJP3_9ZZZZ</name>
<proteinExistence type="predicted"/>
<organism evidence="1">
    <name type="scientific">marine metagenome</name>
    <dbReference type="NCBI Taxonomy" id="408172"/>
    <lineage>
        <taxon>unclassified sequences</taxon>
        <taxon>metagenomes</taxon>
        <taxon>ecological metagenomes</taxon>
    </lineage>
</organism>
<gene>
    <name evidence="1" type="ORF">METZ01_LOCUS7453</name>
</gene>
<evidence type="ECO:0008006" key="2">
    <source>
        <dbReference type="Google" id="ProtNLM"/>
    </source>
</evidence>
<dbReference type="InterPro" id="IPR014917">
    <property type="entry name" value="DUF1800"/>
</dbReference>
<protein>
    <recommendedName>
        <fullName evidence="2">DUF1800 domain-containing protein</fullName>
    </recommendedName>
</protein>
<feature type="non-terminal residue" evidence="1">
    <location>
        <position position="238"/>
    </location>
</feature>
<accession>A0A381NJP3</accession>
<dbReference type="AlphaFoldDB" id="A0A381NJP3"/>